<proteinExistence type="predicted"/>
<protein>
    <submittedName>
        <fullName evidence="3">Uncharacterized protein</fullName>
    </submittedName>
</protein>
<evidence type="ECO:0000313" key="4">
    <source>
        <dbReference type="Proteomes" id="UP001642464"/>
    </source>
</evidence>
<evidence type="ECO:0000256" key="1">
    <source>
        <dbReference type="SAM" id="MobiDB-lite"/>
    </source>
</evidence>
<gene>
    <name evidence="2" type="ORF">SCF082_LOCUS17471</name>
    <name evidence="3" type="ORF">SCF082_LOCUS17539</name>
</gene>
<feature type="compositionally biased region" description="Acidic residues" evidence="1">
    <location>
        <begin position="278"/>
        <end position="290"/>
    </location>
</feature>
<name>A0ABP0KI72_9DINO</name>
<comment type="caution">
    <text evidence="3">The sequence shown here is derived from an EMBL/GenBank/DDBJ whole genome shotgun (WGS) entry which is preliminary data.</text>
</comment>
<accession>A0ABP0KI72</accession>
<keyword evidence="4" id="KW-1185">Reference proteome</keyword>
<dbReference type="Proteomes" id="UP001642464">
    <property type="component" value="Unassembled WGS sequence"/>
</dbReference>
<feature type="compositionally biased region" description="Basic and acidic residues" evidence="1">
    <location>
        <begin position="301"/>
        <end position="314"/>
    </location>
</feature>
<dbReference type="EMBL" id="CAXAMM010011525">
    <property type="protein sequence ID" value="CAK9026366.1"/>
    <property type="molecule type" value="Genomic_DNA"/>
</dbReference>
<reference evidence="3 4" key="1">
    <citation type="submission" date="2024-02" db="EMBL/GenBank/DDBJ databases">
        <authorList>
            <person name="Chen Y."/>
            <person name="Shah S."/>
            <person name="Dougan E. K."/>
            <person name="Thang M."/>
            <person name="Chan C."/>
        </authorList>
    </citation>
    <scope>NUCLEOTIDE SEQUENCE [LARGE SCALE GENOMIC DNA]</scope>
</reference>
<evidence type="ECO:0000313" key="2">
    <source>
        <dbReference type="EMBL" id="CAK9026366.1"/>
    </source>
</evidence>
<dbReference type="EMBL" id="CAXAMM010011559">
    <property type="protein sequence ID" value="CAK9026502.1"/>
    <property type="molecule type" value="Genomic_DNA"/>
</dbReference>
<sequence length="531" mass="59023">MQNKYIDVSQSLSRHCHTNRAGINRAFTTSTLLYSYSRDSVITGKEMLMIHGHNSGFVIPETVSESSAKDLAGEGMAVPCLSSVIWAIHMAKLDDGPEAWKRDWHLSCRVRKGEAEASVSLRSNVADTERRGMEIYRELGLLTETEFDKLSGQTSSSTVLKLDVESDVPNQWGNKVGKFYIVSLEDLTCAQIHSMRRMKIYTDLSVSHEQLLLEAANQIISSQGSATFDNLATVQVKSLPRNVKDESGWGRILSLNELMDKCDTLFEKKNAKKRPADEAEPEEDQPQSDDDAGKVVQGPKASDRLSAKSKELLKRQKRVAGAGKRGVPKQHEEEEAASTVLESDLPKELAQVAAALKSIPKCFQGMDVNKILLKQERIMVYVEGAKRICERMKTEQKYQYRILQKYISLCELANGLVHNFAGLGCRDVQVSAQALIDASITLPLALRVQITGKVISSVFEDVGRSGFDENTFKTVLESFMASICAWKYEVDGQSASWSVKSPSFDPLAAEMVDVHKSLDEGAEEKKMQEED</sequence>
<feature type="region of interest" description="Disordered" evidence="1">
    <location>
        <begin position="270"/>
        <end position="340"/>
    </location>
</feature>
<evidence type="ECO:0000313" key="3">
    <source>
        <dbReference type="EMBL" id="CAK9026502.1"/>
    </source>
</evidence>
<organism evidence="3 4">
    <name type="scientific">Durusdinium trenchii</name>
    <dbReference type="NCBI Taxonomy" id="1381693"/>
    <lineage>
        <taxon>Eukaryota</taxon>
        <taxon>Sar</taxon>
        <taxon>Alveolata</taxon>
        <taxon>Dinophyceae</taxon>
        <taxon>Suessiales</taxon>
        <taxon>Symbiodiniaceae</taxon>
        <taxon>Durusdinium</taxon>
    </lineage>
</organism>